<evidence type="ECO:0000256" key="1">
    <source>
        <dbReference type="SAM" id="SignalP"/>
    </source>
</evidence>
<dbReference type="PANTHER" id="PTHR23150:SF19">
    <property type="entry name" value="FORMYLGLYCINE-GENERATING ENZYME"/>
    <property type="match status" value="1"/>
</dbReference>
<comment type="caution">
    <text evidence="3">The sequence shown here is derived from an EMBL/GenBank/DDBJ whole genome shotgun (WGS) entry which is preliminary data.</text>
</comment>
<dbReference type="AlphaFoldDB" id="A0A830H7H1"/>
<feature type="chain" id="PRO_5032777961" evidence="1">
    <location>
        <begin position="23"/>
        <end position="402"/>
    </location>
</feature>
<sequence>MSPLRLAIVSCVFASHALLANSHDDAQPQGSCDAHALHQGGEGCGCASATRKATTNANSEQSTTSHQSTHEWPPKGAAWVPAGEFFFGAEKSPYPKDGEGPVVKAKIATPLWVDATEATNQQFSEFVKATGYVTTAEREGWSFVFEPFLSPTTSEKETQAVQQTPWWVQVHGASWRHPEGSDSDIEAVVKPDDEAPPRQKSSTAQKQHAFGTPRVLTFPSWEGARWKHPAVHVSFYDAEAYCKWRGMRLPTEVEWEYAARGGLTNRTFPWGNRHDDLHKRANTFDGSRAFPLYIERTEDANAPPADGFDGSAPVASYPPNGFGLFDMSGNVWEWSVAVDKSTGQTSAHQAVLRGGSFMCWHEHCFRYRVSARLAMEKDTGNYHMGVRCVATARPGEQASATQ</sequence>
<dbReference type="InterPro" id="IPR042095">
    <property type="entry name" value="SUMF_sf"/>
</dbReference>
<dbReference type="Pfam" id="PF03781">
    <property type="entry name" value="FGE-sulfatase"/>
    <property type="match status" value="2"/>
</dbReference>
<feature type="domain" description="Sulfatase-modifying factor enzyme-like" evidence="2">
    <location>
        <begin position="222"/>
        <end position="389"/>
    </location>
</feature>
<dbReference type="OrthoDB" id="659at2759"/>
<name>A0A830H7H1_9CHLO</name>
<protein>
    <submittedName>
        <fullName evidence="3">Formylglycine-proteinrating enzyme</fullName>
    </submittedName>
</protein>
<dbReference type="InterPro" id="IPR005532">
    <property type="entry name" value="SUMF_dom"/>
</dbReference>
<proteinExistence type="predicted"/>
<dbReference type="GO" id="GO:0120147">
    <property type="term" value="F:formylglycine-generating oxidase activity"/>
    <property type="evidence" value="ECO:0007669"/>
    <property type="project" value="TreeGrafter"/>
</dbReference>
<dbReference type="EMBL" id="BNJQ01000001">
    <property type="protein sequence ID" value="GHP01479.1"/>
    <property type="molecule type" value="Genomic_DNA"/>
</dbReference>
<feature type="signal peptide" evidence="1">
    <location>
        <begin position="1"/>
        <end position="22"/>
    </location>
</feature>
<keyword evidence="4" id="KW-1185">Reference proteome</keyword>
<evidence type="ECO:0000259" key="2">
    <source>
        <dbReference type="Pfam" id="PF03781"/>
    </source>
</evidence>
<dbReference type="Proteomes" id="UP000660262">
    <property type="component" value="Unassembled WGS sequence"/>
</dbReference>
<dbReference type="GO" id="GO:0005783">
    <property type="term" value="C:endoplasmic reticulum"/>
    <property type="evidence" value="ECO:0007669"/>
    <property type="project" value="TreeGrafter"/>
</dbReference>
<evidence type="ECO:0000313" key="3">
    <source>
        <dbReference type="EMBL" id="GHP01479.1"/>
    </source>
</evidence>
<reference evidence="3" key="1">
    <citation type="submission" date="2020-10" db="EMBL/GenBank/DDBJ databases">
        <title>Unveiling of a novel bifunctional photoreceptor, Dualchrome1, isolated from a cosmopolitan green alga.</title>
        <authorList>
            <person name="Suzuki S."/>
            <person name="Kawachi M."/>
        </authorList>
    </citation>
    <scope>NUCLEOTIDE SEQUENCE</scope>
    <source>
        <strain evidence="3">NIES 2893</strain>
    </source>
</reference>
<dbReference type="PANTHER" id="PTHR23150">
    <property type="entry name" value="SULFATASE MODIFYING FACTOR 1, 2"/>
    <property type="match status" value="1"/>
</dbReference>
<feature type="domain" description="Sulfatase-modifying factor enzyme-like" evidence="2">
    <location>
        <begin position="78"/>
        <end position="186"/>
    </location>
</feature>
<dbReference type="SUPFAM" id="SSF56436">
    <property type="entry name" value="C-type lectin-like"/>
    <property type="match status" value="2"/>
</dbReference>
<keyword evidence="1" id="KW-0732">Signal</keyword>
<dbReference type="InterPro" id="IPR051043">
    <property type="entry name" value="Sulfatase_Mod_Factor_Kinase"/>
</dbReference>
<dbReference type="Gene3D" id="3.90.1580.10">
    <property type="entry name" value="paralog of FGE (formylglycine-generating enzyme)"/>
    <property type="match status" value="1"/>
</dbReference>
<dbReference type="InterPro" id="IPR016187">
    <property type="entry name" value="CTDL_fold"/>
</dbReference>
<evidence type="ECO:0000313" key="4">
    <source>
        <dbReference type="Proteomes" id="UP000660262"/>
    </source>
</evidence>
<accession>A0A830H7H1</accession>
<gene>
    <name evidence="3" type="ORF">PPROV_000023500</name>
</gene>
<organism evidence="3 4">
    <name type="scientific">Pycnococcus provasolii</name>
    <dbReference type="NCBI Taxonomy" id="41880"/>
    <lineage>
        <taxon>Eukaryota</taxon>
        <taxon>Viridiplantae</taxon>
        <taxon>Chlorophyta</taxon>
        <taxon>Pseudoscourfieldiophyceae</taxon>
        <taxon>Pseudoscourfieldiales</taxon>
        <taxon>Pycnococcaceae</taxon>
        <taxon>Pycnococcus</taxon>
    </lineage>
</organism>